<dbReference type="STRING" id="74557.A0A1V9YCJ8"/>
<dbReference type="InterPro" id="IPR001005">
    <property type="entry name" value="SANT/Myb"/>
</dbReference>
<reference evidence="3 4" key="1">
    <citation type="journal article" date="2014" name="Genome Biol. Evol.">
        <title>The secreted proteins of Achlya hypogyna and Thraustotheca clavata identify the ancestral oomycete secretome and reveal gene acquisitions by horizontal gene transfer.</title>
        <authorList>
            <person name="Misner I."/>
            <person name="Blouin N."/>
            <person name="Leonard G."/>
            <person name="Richards T.A."/>
            <person name="Lane C.E."/>
        </authorList>
    </citation>
    <scope>NUCLEOTIDE SEQUENCE [LARGE SCALE GENOMIC DNA]</scope>
    <source>
        <strain evidence="3 4">ATCC 34112</strain>
    </source>
</reference>
<gene>
    <name evidence="3" type="ORF">THRCLA_10944</name>
</gene>
<sequence length="410" mass="45579">MEKNSKILPSVRAYFKNGVPRLWRRKVDALLVVTYELYSPLTLTHLHSDKVKSKSKPVINSLGALIDSNSESESDESSDSSSSSASLSVQSPLEKAIKGKARANDVKPRKRASKPTTSKAVAQRKAVKANEYGDEEEISANYTQKSAPKRKRKIQADPLKAKSEKTRWSSAELVALKLAVQHVSPSTPDYWTEIADRVETKSADECQTKHFETIGAIKKTKKSQVKSAQPDKLSRAGTVKRKIQVRKFVKELEERTADDVFASTPVKRSKMDLDGIESPKSNKKIKRAVQYDNKSSEDGSSSENEPIFSPITISKRNDVDSYINQLSKPGKKIVKKKEAKPQPDYRTTMAMETKVGSRALVGTMTPNGTTRVRISHDSDFSDSVDISYDINADSIDDDDEKDDEGSEYSV</sequence>
<dbReference type="InterPro" id="IPR009057">
    <property type="entry name" value="Homeodomain-like_sf"/>
</dbReference>
<dbReference type="SUPFAM" id="SSF46689">
    <property type="entry name" value="Homeodomain-like"/>
    <property type="match status" value="1"/>
</dbReference>
<comment type="caution">
    <text evidence="3">The sequence shown here is derived from an EMBL/GenBank/DDBJ whole genome shotgun (WGS) entry which is preliminary data.</text>
</comment>
<dbReference type="PROSITE" id="PS50090">
    <property type="entry name" value="MYB_LIKE"/>
    <property type="match status" value="1"/>
</dbReference>
<evidence type="ECO:0000313" key="3">
    <source>
        <dbReference type="EMBL" id="OQR83422.1"/>
    </source>
</evidence>
<feature type="region of interest" description="Disordered" evidence="1">
    <location>
        <begin position="387"/>
        <end position="410"/>
    </location>
</feature>
<feature type="compositionally biased region" description="Acidic residues" evidence="1">
    <location>
        <begin position="394"/>
        <end position="410"/>
    </location>
</feature>
<dbReference type="OrthoDB" id="79914at2759"/>
<feature type="compositionally biased region" description="Low complexity" evidence="1">
    <location>
        <begin position="79"/>
        <end position="88"/>
    </location>
</feature>
<feature type="domain" description="Myb-like" evidence="2">
    <location>
        <begin position="160"/>
        <end position="214"/>
    </location>
</feature>
<name>A0A1V9YCJ8_9STRA</name>
<dbReference type="PANTHER" id="PTHR16124:SF3">
    <property type="entry name" value="MIS18-BINDING PROTEIN 1"/>
    <property type="match status" value="1"/>
</dbReference>
<dbReference type="EMBL" id="JNBS01004357">
    <property type="protein sequence ID" value="OQR83422.1"/>
    <property type="molecule type" value="Genomic_DNA"/>
</dbReference>
<dbReference type="Gene3D" id="1.10.10.60">
    <property type="entry name" value="Homeodomain-like"/>
    <property type="match status" value="1"/>
</dbReference>
<dbReference type="InterPro" id="IPR039110">
    <property type="entry name" value="KNL2-like"/>
</dbReference>
<evidence type="ECO:0000259" key="2">
    <source>
        <dbReference type="PROSITE" id="PS50090"/>
    </source>
</evidence>
<protein>
    <recommendedName>
        <fullName evidence="2">Myb-like domain-containing protein</fullName>
    </recommendedName>
</protein>
<feature type="region of interest" description="Disordered" evidence="1">
    <location>
        <begin position="67"/>
        <end position="161"/>
    </location>
</feature>
<evidence type="ECO:0000313" key="4">
    <source>
        <dbReference type="Proteomes" id="UP000243217"/>
    </source>
</evidence>
<dbReference type="PANTHER" id="PTHR16124">
    <property type="entry name" value="MIS18-BINDING PROTEIN 1"/>
    <property type="match status" value="1"/>
</dbReference>
<keyword evidence="4" id="KW-1185">Reference proteome</keyword>
<evidence type="ECO:0000256" key="1">
    <source>
        <dbReference type="SAM" id="MobiDB-lite"/>
    </source>
</evidence>
<dbReference type="Proteomes" id="UP000243217">
    <property type="component" value="Unassembled WGS sequence"/>
</dbReference>
<accession>A0A1V9YCJ8</accession>
<dbReference type="AlphaFoldDB" id="A0A1V9YCJ8"/>
<dbReference type="GO" id="GO:0000775">
    <property type="term" value="C:chromosome, centromeric region"/>
    <property type="evidence" value="ECO:0007669"/>
    <property type="project" value="TreeGrafter"/>
</dbReference>
<proteinExistence type="predicted"/>
<organism evidence="3 4">
    <name type="scientific">Thraustotheca clavata</name>
    <dbReference type="NCBI Taxonomy" id="74557"/>
    <lineage>
        <taxon>Eukaryota</taxon>
        <taxon>Sar</taxon>
        <taxon>Stramenopiles</taxon>
        <taxon>Oomycota</taxon>
        <taxon>Saprolegniomycetes</taxon>
        <taxon>Saprolegniales</taxon>
        <taxon>Achlyaceae</taxon>
        <taxon>Thraustotheca</taxon>
    </lineage>
</organism>
<feature type="region of interest" description="Disordered" evidence="1">
    <location>
        <begin position="272"/>
        <end position="312"/>
    </location>
</feature>